<feature type="non-terminal residue" evidence="1">
    <location>
        <position position="1"/>
    </location>
</feature>
<dbReference type="Proteomes" id="UP000824890">
    <property type="component" value="Unassembled WGS sequence"/>
</dbReference>
<organism evidence="1 2">
    <name type="scientific">Brassica napus</name>
    <name type="common">Rape</name>
    <dbReference type="NCBI Taxonomy" id="3708"/>
    <lineage>
        <taxon>Eukaryota</taxon>
        <taxon>Viridiplantae</taxon>
        <taxon>Streptophyta</taxon>
        <taxon>Embryophyta</taxon>
        <taxon>Tracheophyta</taxon>
        <taxon>Spermatophyta</taxon>
        <taxon>Magnoliopsida</taxon>
        <taxon>eudicotyledons</taxon>
        <taxon>Gunneridae</taxon>
        <taxon>Pentapetalae</taxon>
        <taxon>rosids</taxon>
        <taxon>malvids</taxon>
        <taxon>Brassicales</taxon>
        <taxon>Brassicaceae</taxon>
        <taxon>Brassiceae</taxon>
        <taxon>Brassica</taxon>
    </lineage>
</organism>
<protein>
    <submittedName>
        <fullName evidence="1">Uncharacterized protein</fullName>
    </submittedName>
</protein>
<name>A0ABQ8AS74_BRANA</name>
<sequence>VNQPTYKTQPTPLKNRFYPANEHAYEHKDLHTLGGSYTVVVVLVVHTLGRILDSYTIHVRILGSRTVLEHKIEMIDLASCSVVDRTLVLVGCNTWAEVDTHNRYTPISSHPTLFLFTNTFVLLLPASWSRRSCHGGSLLFFGRNNFDGAFKLLVEIRSELFNVNDPLHYHQVLGAINGH</sequence>
<comment type="caution">
    <text evidence="1">The sequence shown here is derived from an EMBL/GenBank/DDBJ whole genome shotgun (WGS) entry which is preliminary data.</text>
</comment>
<keyword evidence="2" id="KW-1185">Reference proteome</keyword>
<gene>
    <name evidence="1" type="ORF">HID58_044930</name>
</gene>
<reference evidence="1 2" key="1">
    <citation type="submission" date="2021-05" db="EMBL/GenBank/DDBJ databases">
        <title>Genome Assembly of Synthetic Allotetraploid Brassica napus Reveals Homoeologous Exchanges between Subgenomes.</title>
        <authorList>
            <person name="Davis J.T."/>
        </authorList>
    </citation>
    <scope>NUCLEOTIDE SEQUENCE [LARGE SCALE GENOMIC DNA]</scope>
    <source>
        <strain evidence="2">cv. Da-Ae</strain>
        <tissue evidence="1">Seedling</tissue>
    </source>
</reference>
<proteinExistence type="predicted"/>
<accession>A0ABQ8AS74</accession>
<evidence type="ECO:0000313" key="1">
    <source>
        <dbReference type="EMBL" id="KAH0895362.1"/>
    </source>
</evidence>
<dbReference type="EMBL" id="JAGKQM010000012">
    <property type="protein sequence ID" value="KAH0895362.1"/>
    <property type="molecule type" value="Genomic_DNA"/>
</dbReference>
<evidence type="ECO:0000313" key="2">
    <source>
        <dbReference type="Proteomes" id="UP000824890"/>
    </source>
</evidence>